<organism evidence="3 4">
    <name type="scientific">Cajanus cajan</name>
    <name type="common">Pigeon pea</name>
    <name type="synonym">Cajanus indicus</name>
    <dbReference type="NCBI Taxonomy" id="3821"/>
    <lineage>
        <taxon>Eukaryota</taxon>
        <taxon>Viridiplantae</taxon>
        <taxon>Streptophyta</taxon>
        <taxon>Embryophyta</taxon>
        <taxon>Tracheophyta</taxon>
        <taxon>Spermatophyta</taxon>
        <taxon>Magnoliopsida</taxon>
        <taxon>eudicotyledons</taxon>
        <taxon>Gunneridae</taxon>
        <taxon>Pentapetalae</taxon>
        <taxon>rosids</taxon>
        <taxon>fabids</taxon>
        <taxon>Fabales</taxon>
        <taxon>Fabaceae</taxon>
        <taxon>Papilionoideae</taxon>
        <taxon>50 kb inversion clade</taxon>
        <taxon>NPAAA clade</taxon>
        <taxon>indigoferoid/millettioid clade</taxon>
        <taxon>Phaseoleae</taxon>
        <taxon>Cajanus</taxon>
    </lineage>
</organism>
<dbReference type="InterPro" id="IPR002156">
    <property type="entry name" value="RNaseH_domain"/>
</dbReference>
<dbReference type="EMBL" id="CM003604">
    <property type="protein sequence ID" value="KYP73027.1"/>
    <property type="molecule type" value="Genomic_DNA"/>
</dbReference>
<dbReference type="PANTHER" id="PTHR47074:SF48">
    <property type="entry name" value="POLYNUCLEOTIDYL TRANSFERASE, RIBONUCLEASE H-LIKE SUPERFAMILY PROTEIN"/>
    <property type="match status" value="1"/>
</dbReference>
<keyword evidence="4" id="KW-1185">Reference proteome</keyword>
<dbReference type="Pfam" id="PF13966">
    <property type="entry name" value="zf-RVT"/>
    <property type="match status" value="1"/>
</dbReference>
<protein>
    <submittedName>
        <fullName evidence="3">Uncharacterized protein</fullName>
    </submittedName>
</protein>
<dbReference type="InterPro" id="IPR044730">
    <property type="entry name" value="RNase_H-like_dom_plant"/>
</dbReference>
<reference evidence="3 4" key="1">
    <citation type="journal article" date="2012" name="Nat. Biotechnol.">
        <title>Draft genome sequence of pigeonpea (Cajanus cajan), an orphan legume crop of resource-poor farmers.</title>
        <authorList>
            <person name="Varshney R.K."/>
            <person name="Chen W."/>
            <person name="Li Y."/>
            <person name="Bharti A.K."/>
            <person name="Saxena R.K."/>
            <person name="Schlueter J.A."/>
            <person name="Donoghue M.T."/>
            <person name="Azam S."/>
            <person name="Fan G."/>
            <person name="Whaley A.M."/>
            <person name="Farmer A.D."/>
            <person name="Sheridan J."/>
            <person name="Iwata A."/>
            <person name="Tuteja R."/>
            <person name="Penmetsa R.V."/>
            <person name="Wu W."/>
            <person name="Upadhyaya H.D."/>
            <person name="Yang S.P."/>
            <person name="Shah T."/>
            <person name="Saxena K.B."/>
            <person name="Michael T."/>
            <person name="McCombie W.R."/>
            <person name="Yang B."/>
            <person name="Zhang G."/>
            <person name="Yang H."/>
            <person name="Wang J."/>
            <person name="Spillane C."/>
            <person name="Cook D.R."/>
            <person name="May G.D."/>
            <person name="Xu X."/>
            <person name="Jackson S.A."/>
        </authorList>
    </citation>
    <scope>NUCLEOTIDE SEQUENCE [LARGE SCALE GENOMIC DNA]</scope>
    <source>
        <strain evidence="4">cv. Asha</strain>
    </source>
</reference>
<dbReference type="InterPro" id="IPR026960">
    <property type="entry name" value="RVT-Znf"/>
</dbReference>
<evidence type="ECO:0000259" key="2">
    <source>
        <dbReference type="Pfam" id="PF13966"/>
    </source>
</evidence>
<feature type="domain" description="Reverse transcriptase zinc-binding" evidence="2">
    <location>
        <begin position="1"/>
        <end position="66"/>
    </location>
</feature>
<feature type="domain" description="RNase H type-1" evidence="1">
    <location>
        <begin position="177"/>
        <end position="231"/>
    </location>
</feature>
<dbReference type="Pfam" id="PF13456">
    <property type="entry name" value="RVT_3"/>
    <property type="match status" value="1"/>
</dbReference>
<dbReference type="OMA" id="ICHTHSE"/>
<sequence>WRKLWQISSPPRHKHLLWRLKKDCAPVWSLLIRKGLQIDPTCPRCGEAEETIDHAFFSCTWAKRFWSISPLKTILLPQRDQFPLHELLDTMLDKHTQGDVIIFASLVYSLWHSRNKLIFEDQDIPMQIVIESAMKVLSQFQQANSKLHPLHIQPSVAPVRFWIAPPDGVFKLNTDLAFKDGANWGVGVVVRDHEGFVLGAASWQKQCGAEVRVAEALGLCLGLQFALDMGIIF</sequence>
<dbReference type="InterPro" id="IPR052929">
    <property type="entry name" value="RNase_H-like_EbsB-rel"/>
</dbReference>
<proteinExistence type="predicted"/>
<dbReference type="GO" id="GO:0004523">
    <property type="term" value="F:RNA-DNA hybrid ribonuclease activity"/>
    <property type="evidence" value="ECO:0007669"/>
    <property type="project" value="InterPro"/>
</dbReference>
<evidence type="ECO:0000259" key="1">
    <source>
        <dbReference type="Pfam" id="PF13456"/>
    </source>
</evidence>
<dbReference type="CDD" id="cd06222">
    <property type="entry name" value="RNase_H_like"/>
    <property type="match status" value="1"/>
</dbReference>
<accession>A0A151U154</accession>
<evidence type="ECO:0000313" key="3">
    <source>
        <dbReference type="EMBL" id="KYP73027.1"/>
    </source>
</evidence>
<name>A0A151U154_CAJCA</name>
<dbReference type="PANTHER" id="PTHR47074">
    <property type="entry name" value="BNAC02G40300D PROTEIN"/>
    <property type="match status" value="1"/>
</dbReference>
<gene>
    <name evidence="3" type="ORF">KK1_005634</name>
</gene>
<dbReference type="Proteomes" id="UP000075243">
    <property type="component" value="Chromosome 2"/>
</dbReference>
<dbReference type="Gramene" id="C.cajan_05499.t">
    <property type="protein sequence ID" value="C.cajan_05499.t.cds1"/>
    <property type="gene ID" value="C.cajan_05499"/>
</dbReference>
<dbReference type="GO" id="GO:0003676">
    <property type="term" value="F:nucleic acid binding"/>
    <property type="evidence" value="ECO:0007669"/>
    <property type="project" value="InterPro"/>
</dbReference>
<dbReference type="STRING" id="3821.A0A151U154"/>
<evidence type="ECO:0000313" key="4">
    <source>
        <dbReference type="Proteomes" id="UP000075243"/>
    </source>
</evidence>
<dbReference type="AlphaFoldDB" id="A0A151U154"/>
<feature type="non-terminal residue" evidence="3">
    <location>
        <position position="1"/>
    </location>
</feature>